<dbReference type="InterPro" id="IPR000399">
    <property type="entry name" value="TPP-bd_CS"/>
</dbReference>
<dbReference type="EMBL" id="CAJVPL010002146">
    <property type="protein sequence ID" value="CAG8600733.1"/>
    <property type="molecule type" value="Genomic_DNA"/>
</dbReference>
<dbReference type="Gene3D" id="3.40.50.970">
    <property type="match status" value="2"/>
</dbReference>
<comment type="function">
    <text evidence="13">Catalyzes a carbon-carbon cleavage reaction; cleaves a 2-hydroxy-3-methylacyl-CoA into formyl-CoA and a 2-methyl-branched fatty aldehyde.</text>
</comment>
<comment type="catalytic activity">
    <reaction evidence="11">
        <text>an (R)-2-hydroxy-long-chain-fatty acyl-CoA = a long-chain fatty aldehyde + formyl-CoA</text>
        <dbReference type="Rhea" id="RHEA:67444"/>
        <dbReference type="ChEBI" id="CHEBI:17176"/>
        <dbReference type="ChEBI" id="CHEBI:57376"/>
        <dbReference type="ChEBI" id="CHEBI:170012"/>
        <dbReference type="EC" id="4.1.2.63"/>
    </reaction>
    <physiologicalReaction direction="left-to-right" evidence="11">
        <dbReference type="Rhea" id="RHEA:67445"/>
    </physiologicalReaction>
</comment>
<evidence type="ECO:0000256" key="14">
    <source>
        <dbReference type="ARBA" id="ARBA00070390"/>
    </source>
</evidence>
<dbReference type="InterPro" id="IPR012001">
    <property type="entry name" value="Thiamin_PyroP_enz_TPP-bd_dom"/>
</dbReference>
<dbReference type="InterPro" id="IPR029035">
    <property type="entry name" value="DHS-like_NAD/FAD-binding_dom"/>
</dbReference>
<feature type="region of interest" description="Disordered" evidence="16">
    <location>
        <begin position="1"/>
        <end position="20"/>
    </location>
</feature>
<dbReference type="SUPFAM" id="SSF52518">
    <property type="entry name" value="Thiamin diphosphate-binding fold (THDP-binding)"/>
    <property type="match status" value="2"/>
</dbReference>
<evidence type="ECO:0000256" key="13">
    <source>
        <dbReference type="ARBA" id="ARBA00059692"/>
    </source>
</evidence>
<dbReference type="PANTHER" id="PTHR43710">
    <property type="entry name" value="2-HYDROXYACYL-COA LYASE"/>
    <property type="match status" value="1"/>
</dbReference>
<evidence type="ECO:0000256" key="3">
    <source>
        <dbReference type="ARBA" id="ARBA00004275"/>
    </source>
</evidence>
<evidence type="ECO:0000256" key="16">
    <source>
        <dbReference type="SAM" id="MobiDB-lite"/>
    </source>
</evidence>
<evidence type="ECO:0000256" key="6">
    <source>
        <dbReference type="ARBA" id="ARBA00022842"/>
    </source>
</evidence>
<evidence type="ECO:0000259" key="19">
    <source>
        <dbReference type="Pfam" id="PF02776"/>
    </source>
</evidence>
<dbReference type="AlphaFoldDB" id="A0A9N9CHN6"/>
<name>A0A9N9CHN6_9GLOM</name>
<evidence type="ECO:0000256" key="12">
    <source>
        <dbReference type="ARBA" id="ARBA00044518"/>
    </source>
</evidence>
<feature type="domain" description="Thiamine pyrophosphate enzyme N-terminal TPP-binding" evidence="19">
    <location>
        <begin position="63"/>
        <end position="178"/>
    </location>
</feature>
<keyword evidence="9" id="KW-0456">Lyase</keyword>
<reference evidence="20" key="1">
    <citation type="submission" date="2021-06" db="EMBL/GenBank/DDBJ databases">
        <authorList>
            <person name="Kallberg Y."/>
            <person name="Tangrot J."/>
            <person name="Rosling A."/>
        </authorList>
    </citation>
    <scope>NUCLEOTIDE SEQUENCE</scope>
    <source>
        <strain evidence="20">MT106</strain>
    </source>
</reference>
<evidence type="ECO:0000256" key="7">
    <source>
        <dbReference type="ARBA" id="ARBA00023052"/>
    </source>
</evidence>
<evidence type="ECO:0000313" key="20">
    <source>
        <dbReference type="EMBL" id="CAG8600733.1"/>
    </source>
</evidence>
<keyword evidence="8" id="KW-0576">Peroxisome</keyword>
<dbReference type="InterPro" id="IPR029061">
    <property type="entry name" value="THDP-binding"/>
</dbReference>
<dbReference type="GO" id="GO:0106359">
    <property type="term" value="F:2-hydroxyacyl-CoA lyase activity"/>
    <property type="evidence" value="ECO:0007669"/>
    <property type="project" value="UniProtKB-EC"/>
</dbReference>
<keyword evidence="7 15" id="KW-0786">Thiamine pyrophosphate</keyword>
<dbReference type="InterPro" id="IPR011766">
    <property type="entry name" value="TPP_enzyme_TPP-bd"/>
</dbReference>
<organism evidence="20 21">
    <name type="scientific">Ambispora gerdemannii</name>
    <dbReference type="NCBI Taxonomy" id="144530"/>
    <lineage>
        <taxon>Eukaryota</taxon>
        <taxon>Fungi</taxon>
        <taxon>Fungi incertae sedis</taxon>
        <taxon>Mucoromycota</taxon>
        <taxon>Glomeromycotina</taxon>
        <taxon>Glomeromycetes</taxon>
        <taxon>Archaeosporales</taxon>
        <taxon>Ambisporaceae</taxon>
        <taxon>Ambispora</taxon>
    </lineage>
</organism>
<comment type="catalytic activity">
    <reaction evidence="10">
        <text>a 2-hydroxy-3-methyl fatty acyl-CoA = a 2-methyl-branched fatty aldehyde + formyl-CoA</text>
        <dbReference type="Rhea" id="RHEA:25375"/>
        <dbReference type="ChEBI" id="CHEBI:49188"/>
        <dbReference type="ChEBI" id="CHEBI:57376"/>
        <dbReference type="ChEBI" id="CHEBI:58783"/>
        <dbReference type="EC" id="4.1.2.63"/>
    </reaction>
    <physiologicalReaction direction="left-to-right" evidence="10">
        <dbReference type="Rhea" id="RHEA:25376"/>
    </physiologicalReaction>
</comment>
<keyword evidence="6" id="KW-0460">Magnesium</keyword>
<dbReference type="Proteomes" id="UP000789831">
    <property type="component" value="Unassembled WGS sequence"/>
</dbReference>
<dbReference type="Pfam" id="PF02776">
    <property type="entry name" value="TPP_enzyme_N"/>
    <property type="match status" value="1"/>
</dbReference>
<comment type="subcellular location">
    <subcellularLocation>
        <location evidence="3">Peroxisome</location>
    </subcellularLocation>
</comment>
<dbReference type="GO" id="GO:0005777">
    <property type="term" value="C:peroxisome"/>
    <property type="evidence" value="ECO:0007669"/>
    <property type="project" value="UniProtKB-SubCell"/>
</dbReference>
<keyword evidence="5" id="KW-0479">Metal-binding</keyword>
<dbReference type="CDD" id="cd07035">
    <property type="entry name" value="TPP_PYR_POX_like"/>
    <property type="match status" value="1"/>
</dbReference>
<evidence type="ECO:0000256" key="2">
    <source>
        <dbReference type="ARBA" id="ARBA00001964"/>
    </source>
</evidence>
<dbReference type="SUPFAM" id="SSF52467">
    <property type="entry name" value="DHS-like NAD/FAD-binding domain"/>
    <property type="match status" value="1"/>
</dbReference>
<evidence type="ECO:0000256" key="8">
    <source>
        <dbReference type="ARBA" id="ARBA00023140"/>
    </source>
</evidence>
<evidence type="ECO:0000256" key="1">
    <source>
        <dbReference type="ARBA" id="ARBA00001946"/>
    </source>
</evidence>
<dbReference type="InterPro" id="IPR045025">
    <property type="entry name" value="HACL1-like"/>
</dbReference>
<evidence type="ECO:0000256" key="15">
    <source>
        <dbReference type="RuleBase" id="RU362132"/>
    </source>
</evidence>
<comment type="caution">
    <text evidence="20">The sequence shown here is derived from an EMBL/GenBank/DDBJ whole genome shotgun (WGS) entry which is preliminary data.</text>
</comment>
<feature type="domain" description="Thiamine pyrophosphate enzyme TPP-binding" evidence="18">
    <location>
        <begin position="447"/>
        <end position="589"/>
    </location>
</feature>
<evidence type="ECO:0000259" key="18">
    <source>
        <dbReference type="Pfam" id="PF02775"/>
    </source>
</evidence>
<protein>
    <recommendedName>
        <fullName evidence="14">2-hydroxyacyl-CoA lyase</fullName>
        <ecNumber evidence="12">4.1.2.63</ecNumber>
    </recommendedName>
</protein>
<evidence type="ECO:0000256" key="11">
    <source>
        <dbReference type="ARBA" id="ARBA00044454"/>
    </source>
</evidence>
<dbReference type="FunFam" id="3.40.50.1220:FF:000006">
    <property type="entry name" value="2-hydroxyacyl-CoA lyase 1"/>
    <property type="match status" value="1"/>
</dbReference>
<dbReference type="Pfam" id="PF00205">
    <property type="entry name" value="TPP_enzyme_M"/>
    <property type="match status" value="1"/>
</dbReference>
<feature type="compositionally biased region" description="Polar residues" evidence="16">
    <location>
        <begin position="11"/>
        <end position="20"/>
    </location>
</feature>
<dbReference type="Pfam" id="PF02775">
    <property type="entry name" value="TPP_enzyme_C"/>
    <property type="match status" value="1"/>
</dbReference>
<evidence type="ECO:0000256" key="9">
    <source>
        <dbReference type="ARBA" id="ARBA00023239"/>
    </source>
</evidence>
<sequence length="621" mass="67429">MSRREDFEAQPFNSGSVEHGSNNNNAIMNMPFNDDALRICHYWMMEFHLADMAQDTKASTLLTGAQIIAKTLKRQNVTVVFGIVGIPVIEVAEAIIAEDIKFIGFRNEQSASYAASAYGYLTGRAGVCLVVGGPGVVHALAGVVNAQVNCWPLLLLAGSSDTYQVGMGAFQELDQVSLCQLSTKYSVRPPSISRIPSIIEKALRTSAYGRPGPVYVDLPADYIQGKIESDNGLNFPGPIPEPPKSLSDPASVQAAVALITNAKAPLIIIGKGASFSRGEKEILEFINKMGIPFLPTPMGKGVVPDSHILGVAAARSQALAGTDLILLFGARLNWILHFGLPPKYNKNVKVIQVDIYPEEHHNNRRADVSLLGHLPLIVSQLQSALPPSYKYPSSSPYLVELRQKIEANIIATEKKFKDDELPMSYHRAFWEIKKRLPAKDVVFVSEGANTMDIARSIFDVQEPRCRIDAGTFATMGVGMGFAIAAQVHYPNKRVVAIEGDSAFGFSAMEIETAIRAKLPLLIIIINNNGIYKGLDTTDYTAIPENRLPSTALLPDVRYELIAESCGGVGFLVKTPEELGYAIDAALAKDLAGKCVVVNVLIKPGGNKKLEFGWLQTLKPKI</sequence>
<dbReference type="GO" id="GO:0001561">
    <property type="term" value="P:fatty acid alpha-oxidation"/>
    <property type="evidence" value="ECO:0007669"/>
    <property type="project" value="TreeGrafter"/>
</dbReference>
<feature type="domain" description="Thiamine pyrophosphate enzyme central" evidence="17">
    <location>
        <begin position="252"/>
        <end position="381"/>
    </location>
</feature>
<dbReference type="FunFam" id="3.40.50.970:FF:000054">
    <property type="entry name" value="Putative 2-hydroxyphytanoyl-CoA lyase"/>
    <property type="match status" value="1"/>
</dbReference>
<proteinExistence type="inferred from homology"/>
<dbReference type="GO" id="GO:0030976">
    <property type="term" value="F:thiamine pyrophosphate binding"/>
    <property type="evidence" value="ECO:0007669"/>
    <property type="project" value="InterPro"/>
</dbReference>
<evidence type="ECO:0000259" key="17">
    <source>
        <dbReference type="Pfam" id="PF00205"/>
    </source>
</evidence>
<dbReference type="PROSITE" id="PS00187">
    <property type="entry name" value="TPP_ENZYMES"/>
    <property type="match status" value="1"/>
</dbReference>
<dbReference type="Gene3D" id="3.40.50.1220">
    <property type="entry name" value="TPP-binding domain"/>
    <property type="match status" value="1"/>
</dbReference>
<evidence type="ECO:0000256" key="10">
    <source>
        <dbReference type="ARBA" id="ARBA00044451"/>
    </source>
</evidence>
<dbReference type="GO" id="GO:0000287">
    <property type="term" value="F:magnesium ion binding"/>
    <property type="evidence" value="ECO:0007669"/>
    <property type="project" value="InterPro"/>
</dbReference>
<comment type="similarity">
    <text evidence="4 15">Belongs to the TPP enzyme family.</text>
</comment>
<comment type="cofactor">
    <cofactor evidence="2">
        <name>thiamine diphosphate</name>
        <dbReference type="ChEBI" id="CHEBI:58937"/>
    </cofactor>
</comment>
<dbReference type="InterPro" id="IPR012000">
    <property type="entry name" value="Thiamin_PyroP_enz_cen_dom"/>
</dbReference>
<dbReference type="CDD" id="cd02004">
    <property type="entry name" value="TPP_BZL_OCoD_HPCL"/>
    <property type="match status" value="1"/>
</dbReference>
<comment type="cofactor">
    <cofactor evidence="1">
        <name>Mg(2+)</name>
        <dbReference type="ChEBI" id="CHEBI:18420"/>
    </cofactor>
</comment>
<keyword evidence="21" id="KW-1185">Reference proteome</keyword>
<dbReference type="OrthoDB" id="10006023at2759"/>
<dbReference type="PANTHER" id="PTHR43710:SF2">
    <property type="entry name" value="2-HYDROXYACYL-COA LYASE 1"/>
    <property type="match status" value="1"/>
</dbReference>
<evidence type="ECO:0000256" key="5">
    <source>
        <dbReference type="ARBA" id="ARBA00022723"/>
    </source>
</evidence>
<evidence type="ECO:0000313" key="21">
    <source>
        <dbReference type="Proteomes" id="UP000789831"/>
    </source>
</evidence>
<evidence type="ECO:0000256" key="4">
    <source>
        <dbReference type="ARBA" id="ARBA00007812"/>
    </source>
</evidence>
<gene>
    <name evidence="20" type="ORF">AGERDE_LOCUS9089</name>
</gene>
<dbReference type="EC" id="4.1.2.63" evidence="12"/>
<accession>A0A9N9CHN6</accession>